<gene>
    <name evidence="1" type="ORF">BJP37_16760</name>
</gene>
<dbReference type="EMBL" id="MKZS01000001">
    <property type="protein sequence ID" value="OLT60425.1"/>
    <property type="molecule type" value="Genomic_DNA"/>
</dbReference>
<comment type="caution">
    <text evidence="1">The sequence shown here is derived from an EMBL/GenBank/DDBJ whole genome shotgun (WGS) entry which is preliminary data.</text>
</comment>
<reference evidence="1 2" key="1">
    <citation type="submission" date="2016-10" db="EMBL/GenBank/DDBJ databases">
        <title>Comparative genomics uncovers the prolific and rare metabolic potential of the cyanobacterial genus Moorea.</title>
        <authorList>
            <person name="Leao T."/>
            <person name="Castelao G."/>
            <person name="Korobeynikov A."/>
            <person name="Monroe E.A."/>
            <person name="Podell S."/>
            <person name="Glukhov E."/>
            <person name="Allen E."/>
            <person name="Gerwick W.H."/>
            <person name="Gerwick L."/>
        </authorList>
    </citation>
    <scope>NUCLEOTIDE SEQUENCE [LARGE SCALE GENOMIC DNA]</scope>
    <source>
        <strain evidence="1 2">PNG5-198</strain>
    </source>
</reference>
<sequence>MGCNFENYSHPICIAKNIVKKFGILALTIQKYDNYLNTLLKSSQEFGVADYGYGFAPLAPQASNCSLGGPTGA</sequence>
<evidence type="ECO:0000313" key="1">
    <source>
        <dbReference type="EMBL" id="OLT60425.1"/>
    </source>
</evidence>
<dbReference type="Proteomes" id="UP000186657">
    <property type="component" value="Unassembled WGS sequence"/>
</dbReference>
<dbReference type="AlphaFoldDB" id="A0A1U7N3A5"/>
<accession>A0A1U7N3A5</accession>
<protein>
    <submittedName>
        <fullName evidence="1">Uncharacterized protein</fullName>
    </submittedName>
</protein>
<keyword evidence="2" id="KW-1185">Reference proteome</keyword>
<name>A0A1U7N3A5_9CYAN</name>
<organism evidence="1 2">
    <name type="scientific">Moorena bouillonii PNG</name>
    <dbReference type="NCBI Taxonomy" id="568701"/>
    <lineage>
        <taxon>Bacteria</taxon>
        <taxon>Bacillati</taxon>
        <taxon>Cyanobacteriota</taxon>
        <taxon>Cyanophyceae</taxon>
        <taxon>Coleofasciculales</taxon>
        <taxon>Coleofasciculaceae</taxon>
        <taxon>Moorena</taxon>
    </lineage>
</organism>
<evidence type="ECO:0000313" key="2">
    <source>
        <dbReference type="Proteomes" id="UP000186657"/>
    </source>
</evidence>
<proteinExistence type="predicted"/>